<organism evidence="2 3">
    <name type="scientific">Actinomadura barringtoniae</name>
    <dbReference type="NCBI Taxonomy" id="1427535"/>
    <lineage>
        <taxon>Bacteria</taxon>
        <taxon>Bacillati</taxon>
        <taxon>Actinomycetota</taxon>
        <taxon>Actinomycetes</taxon>
        <taxon>Streptosporangiales</taxon>
        <taxon>Thermomonosporaceae</taxon>
        <taxon>Actinomadura</taxon>
    </lineage>
</organism>
<dbReference type="EMBL" id="JAGEOJ010000008">
    <property type="protein sequence ID" value="MBO2449617.1"/>
    <property type="molecule type" value="Genomic_DNA"/>
</dbReference>
<sequence length="180" mass="18788">MQGFPLIQPETATGEAASLLDATQHVFGITPNMIKAMANSPAALRGYLGLAGALREGSLPMAVRERIALLVAQHHGSDYCLSAHTYVATKLAGLTETEATRARSGEADDPVAAAALMLAAAMLRRNGSVTADELSAGRAAGLAPEQIVEVAAHVALNVFTNHVTNATRVAVDWPLVRHTD</sequence>
<dbReference type="PANTHER" id="PTHR35446">
    <property type="entry name" value="SI:CH211-175M2.5"/>
    <property type="match status" value="1"/>
</dbReference>
<comment type="caution">
    <text evidence="2">The sequence shown here is derived from an EMBL/GenBank/DDBJ whole genome shotgun (WGS) entry which is preliminary data.</text>
</comment>
<evidence type="ECO:0000259" key="1">
    <source>
        <dbReference type="Pfam" id="PF02627"/>
    </source>
</evidence>
<dbReference type="AlphaFoldDB" id="A0A939T7T3"/>
<dbReference type="Gene3D" id="1.20.1290.10">
    <property type="entry name" value="AhpD-like"/>
    <property type="match status" value="1"/>
</dbReference>
<dbReference type="SUPFAM" id="SSF69118">
    <property type="entry name" value="AhpD-like"/>
    <property type="match status" value="1"/>
</dbReference>
<name>A0A939T7T3_9ACTN</name>
<dbReference type="InterPro" id="IPR029032">
    <property type="entry name" value="AhpD-like"/>
</dbReference>
<dbReference type="GO" id="GO:0051920">
    <property type="term" value="F:peroxiredoxin activity"/>
    <property type="evidence" value="ECO:0007669"/>
    <property type="project" value="InterPro"/>
</dbReference>
<evidence type="ECO:0000313" key="2">
    <source>
        <dbReference type="EMBL" id="MBO2449617.1"/>
    </source>
</evidence>
<dbReference type="NCBIfam" id="TIGR00778">
    <property type="entry name" value="ahpD_dom"/>
    <property type="match status" value="1"/>
</dbReference>
<dbReference type="Proteomes" id="UP000669179">
    <property type="component" value="Unassembled WGS sequence"/>
</dbReference>
<dbReference type="Pfam" id="PF02627">
    <property type="entry name" value="CMD"/>
    <property type="match status" value="1"/>
</dbReference>
<dbReference type="PANTHER" id="PTHR35446:SF3">
    <property type="entry name" value="CMD DOMAIN-CONTAINING PROTEIN"/>
    <property type="match status" value="1"/>
</dbReference>
<gene>
    <name evidence="2" type="ORF">J4573_21125</name>
</gene>
<reference evidence="2" key="1">
    <citation type="submission" date="2021-03" db="EMBL/GenBank/DDBJ databases">
        <authorList>
            <person name="Kanchanasin P."/>
            <person name="Saeng-In P."/>
            <person name="Phongsopitanun W."/>
            <person name="Yuki M."/>
            <person name="Kudo T."/>
            <person name="Ohkuma M."/>
            <person name="Tanasupawat S."/>
        </authorList>
    </citation>
    <scope>NUCLEOTIDE SEQUENCE</scope>
    <source>
        <strain evidence="2">GKU 128</strain>
    </source>
</reference>
<dbReference type="InterPro" id="IPR004675">
    <property type="entry name" value="AhpD_core"/>
</dbReference>
<proteinExistence type="predicted"/>
<evidence type="ECO:0000313" key="3">
    <source>
        <dbReference type="Proteomes" id="UP000669179"/>
    </source>
</evidence>
<feature type="domain" description="Carboxymuconolactone decarboxylase-like" evidence="1">
    <location>
        <begin position="41"/>
        <end position="109"/>
    </location>
</feature>
<protein>
    <submittedName>
        <fullName evidence="2">Carboxymuconolactone decarboxylase family protein</fullName>
    </submittedName>
</protein>
<accession>A0A939T7T3</accession>
<keyword evidence="3" id="KW-1185">Reference proteome</keyword>
<dbReference type="InterPro" id="IPR003779">
    <property type="entry name" value="CMD-like"/>
</dbReference>
<dbReference type="RefSeq" id="WP_208257495.1">
    <property type="nucleotide sequence ID" value="NZ_JAGEOJ010000008.1"/>
</dbReference>